<evidence type="ECO:0000313" key="3">
    <source>
        <dbReference type="Proteomes" id="UP000283269"/>
    </source>
</evidence>
<name>A0A409XQU9_PSICY</name>
<keyword evidence="3" id="KW-1185">Reference proteome</keyword>
<organism evidence="2 3">
    <name type="scientific">Psilocybe cyanescens</name>
    <dbReference type="NCBI Taxonomy" id="93625"/>
    <lineage>
        <taxon>Eukaryota</taxon>
        <taxon>Fungi</taxon>
        <taxon>Dikarya</taxon>
        <taxon>Basidiomycota</taxon>
        <taxon>Agaricomycotina</taxon>
        <taxon>Agaricomycetes</taxon>
        <taxon>Agaricomycetidae</taxon>
        <taxon>Agaricales</taxon>
        <taxon>Agaricineae</taxon>
        <taxon>Strophariaceae</taxon>
        <taxon>Psilocybe</taxon>
    </lineage>
</organism>
<dbReference type="AlphaFoldDB" id="A0A409XQU9"/>
<reference evidence="2 3" key="1">
    <citation type="journal article" date="2018" name="Evol. Lett.">
        <title>Horizontal gene cluster transfer increased hallucinogenic mushroom diversity.</title>
        <authorList>
            <person name="Reynolds H.T."/>
            <person name="Vijayakumar V."/>
            <person name="Gluck-Thaler E."/>
            <person name="Korotkin H.B."/>
            <person name="Matheny P.B."/>
            <person name="Slot J.C."/>
        </authorList>
    </citation>
    <scope>NUCLEOTIDE SEQUENCE [LARGE SCALE GENOMIC DNA]</scope>
    <source>
        <strain evidence="2 3">2631</strain>
    </source>
</reference>
<dbReference type="InParanoid" id="A0A409XQU9"/>
<evidence type="ECO:0000313" key="2">
    <source>
        <dbReference type="EMBL" id="PPQ93179.1"/>
    </source>
</evidence>
<dbReference type="EMBL" id="NHYD01000818">
    <property type="protein sequence ID" value="PPQ93179.1"/>
    <property type="molecule type" value="Genomic_DNA"/>
</dbReference>
<sequence>MALRAKCLVVSLRKRASTQTLGPDGRNPLSHRPQIPPQREPAEAIAQQHPSSAVPHTDALGLGLRIVNLNSLTPASAASRNCKSITAKTWYERKVFSSSSASFTASPSNVFLPPDMARQGSKCEGEAPLLHPLPHTRFASEASHPILAVAEAKVSRQIQFPPCLAPPAPLKRPRPRYATRHARKNARGCSNITYTYIYTRPHDTHTVQAKCGTGTMIPQTYLILY</sequence>
<accession>A0A409XQU9</accession>
<feature type="region of interest" description="Disordered" evidence="1">
    <location>
        <begin position="17"/>
        <end position="36"/>
    </location>
</feature>
<comment type="caution">
    <text evidence="2">The sequence shown here is derived from an EMBL/GenBank/DDBJ whole genome shotgun (WGS) entry which is preliminary data.</text>
</comment>
<gene>
    <name evidence="2" type="ORF">CVT25_002839</name>
</gene>
<proteinExistence type="predicted"/>
<dbReference type="Proteomes" id="UP000283269">
    <property type="component" value="Unassembled WGS sequence"/>
</dbReference>
<evidence type="ECO:0000256" key="1">
    <source>
        <dbReference type="SAM" id="MobiDB-lite"/>
    </source>
</evidence>
<protein>
    <submittedName>
        <fullName evidence="2">Uncharacterized protein</fullName>
    </submittedName>
</protein>